<comment type="caution">
    <text evidence="2">The sequence shown here is derived from an EMBL/GenBank/DDBJ whole genome shotgun (WGS) entry which is preliminary data.</text>
</comment>
<gene>
    <name evidence="2" type="ORF">FCS05_00990</name>
    <name evidence="1" type="ORF">HNQ10_000163</name>
</gene>
<dbReference type="AlphaFoldDB" id="A0AAJ5F7R6"/>
<evidence type="ECO:0000313" key="1">
    <source>
        <dbReference type="EMBL" id="MBB5293350.1"/>
    </source>
</evidence>
<keyword evidence="4" id="KW-1185">Reference proteome</keyword>
<evidence type="ECO:0000313" key="3">
    <source>
        <dbReference type="Proteomes" id="UP000308000"/>
    </source>
</evidence>
<dbReference type="EMBL" id="JACHFV010000001">
    <property type="protein sequence ID" value="MBB5293350.1"/>
    <property type="molecule type" value="Genomic_DNA"/>
</dbReference>
<evidence type="ECO:0000313" key="2">
    <source>
        <dbReference type="EMBL" id="TLK32071.1"/>
    </source>
</evidence>
<reference evidence="1 4" key="2">
    <citation type="submission" date="2020-08" db="EMBL/GenBank/DDBJ databases">
        <title>Genomic Encyclopedia of Type Strains, Phase IV (KMG-IV): sequencing the most valuable type-strain genomes for metagenomic binning, comparative biology and taxonomic classification.</title>
        <authorList>
            <person name="Goeker M."/>
        </authorList>
    </citation>
    <scope>NUCLEOTIDE SEQUENCE [LARGE SCALE GENOMIC DNA]</scope>
    <source>
        <strain evidence="1 4">DSM 105434</strain>
    </source>
</reference>
<dbReference type="EMBL" id="VBRC01000001">
    <property type="protein sequence ID" value="TLK32071.1"/>
    <property type="molecule type" value="Genomic_DNA"/>
</dbReference>
<sequence>MITFSSSRHGPRPGHSPLSLALGAVVTAALLTGCGRNTPPSADAPRALIHGAVSSPVFEALQPLVRQVSGDTQPDPGEFDLVIVDGDSFTGGQLRDDPLIQRALRSGVWVVGLDMSEDDKKDGLGGLIGASTPQASRFYMVRQSRPGGRLVYTIVDPAAGAQTDRQAAGQIFKAVRNSGVFPQDAPAAPVPPRLINVTYQLVKPYDPLLPENMNPVFNGTYPACYPGRVWGCSYSGAQPQQQASWSATHTIQLFLDAGNNPQGDFQHVLVTSEGSANPGPTAVNNRDSCSDYNDQCEIAWTQTRFDAGHSFAPGSGLLIKSSSPANVNNAQTVTTGSTFSIGYSQDAGLNASYTYSDSVSKTITAWQALNNSTTYAASWAFASNSPYNGLLSSGYDSSMWFYYFGGVAPQGPNTLSQSNFQYQTQTHWINSQVSRNVLLLSGTDNAYYNDTWVVGAQSDSDPNGNNPYCTWALCGGTTQHYSQYVNGQPWALNLDMSTVIPVNTQSLTFSPNPVTAGQTATATLTLASRTPVDATFTVKSDTSGITPEHDTYTIPAGQASLTFKVLTGAQGCQPQSATISAFYADGQNGVLSVNPPQNCPHG</sequence>
<name>A0AAJ5F7R6_9DEIO</name>
<dbReference type="Proteomes" id="UP000308000">
    <property type="component" value="Unassembled WGS sequence"/>
</dbReference>
<reference evidence="2 3" key="1">
    <citation type="submission" date="2019-04" db="EMBL/GenBank/DDBJ databases">
        <title>Deinococcus metalilatus MA1002 mutant No.5.</title>
        <authorList>
            <person name="Park W."/>
            <person name="Park C."/>
        </authorList>
    </citation>
    <scope>NUCLEOTIDE SEQUENCE [LARGE SCALE GENOMIC DNA]</scope>
    <source>
        <strain evidence="2 3">MA1002-m5</strain>
    </source>
</reference>
<dbReference type="RefSeq" id="WP_129117405.1">
    <property type="nucleotide sequence ID" value="NZ_BSUI01000012.1"/>
</dbReference>
<accession>A0AAJ5F7R6</accession>
<proteinExistence type="predicted"/>
<organism evidence="2 3">
    <name type="scientific">Deinococcus metallilatus</name>
    <dbReference type="NCBI Taxonomy" id="1211322"/>
    <lineage>
        <taxon>Bacteria</taxon>
        <taxon>Thermotogati</taxon>
        <taxon>Deinococcota</taxon>
        <taxon>Deinococci</taxon>
        <taxon>Deinococcales</taxon>
        <taxon>Deinococcaceae</taxon>
        <taxon>Deinococcus</taxon>
    </lineage>
</organism>
<dbReference type="Proteomes" id="UP000536909">
    <property type="component" value="Unassembled WGS sequence"/>
</dbReference>
<protein>
    <submittedName>
        <fullName evidence="2">Uncharacterized protein</fullName>
    </submittedName>
</protein>
<evidence type="ECO:0000313" key="4">
    <source>
        <dbReference type="Proteomes" id="UP000536909"/>
    </source>
</evidence>